<evidence type="ECO:0000313" key="9">
    <source>
        <dbReference type="Proteomes" id="UP000824071"/>
    </source>
</evidence>
<protein>
    <recommendedName>
        <fullName evidence="3">alpha-mannosidase</fullName>
        <ecNumber evidence="3">3.2.1.24</ecNumber>
    </recommendedName>
</protein>
<dbReference type="EC" id="3.2.1.24" evidence="3"/>
<dbReference type="Pfam" id="PF17677">
    <property type="entry name" value="Glyco_hydro38C2"/>
    <property type="match status" value="1"/>
</dbReference>
<dbReference type="EMBL" id="DVMW01000012">
    <property type="protein sequence ID" value="HIU35285.1"/>
    <property type="molecule type" value="Genomic_DNA"/>
</dbReference>
<evidence type="ECO:0000256" key="5">
    <source>
        <dbReference type="ARBA" id="ARBA00022801"/>
    </source>
</evidence>
<dbReference type="InterPro" id="IPR011682">
    <property type="entry name" value="Glyco_hydro_38_C"/>
</dbReference>
<dbReference type="GO" id="GO:0009313">
    <property type="term" value="P:oligosaccharide catabolic process"/>
    <property type="evidence" value="ECO:0007669"/>
    <property type="project" value="TreeGrafter"/>
</dbReference>
<dbReference type="InterPro" id="IPR041147">
    <property type="entry name" value="GH38_C"/>
</dbReference>
<dbReference type="Gene3D" id="3.20.110.10">
    <property type="entry name" value="Glycoside hydrolase 38, N terminal domain"/>
    <property type="match status" value="1"/>
</dbReference>
<dbReference type="PANTHER" id="PTHR46017:SF1">
    <property type="entry name" value="ALPHA-MANNOSIDASE 2C1"/>
    <property type="match status" value="1"/>
</dbReference>
<dbReference type="SUPFAM" id="SSF74650">
    <property type="entry name" value="Galactose mutarotase-like"/>
    <property type="match status" value="1"/>
</dbReference>
<dbReference type="CDD" id="cd10789">
    <property type="entry name" value="GH38N_AMII_ER_cytosolic"/>
    <property type="match status" value="1"/>
</dbReference>
<evidence type="ECO:0000256" key="1">
    <source>
        <dbReference type="ARBA" id="ARBA00000365"/>
    </source>
</evidence>
<organism evidence="8 9">
    <name type="scientific">Candidatus Fimenecus excrementigallinarum</name>
    <dbReference type="NCBI Taxonomy" id="2840816"/>
    <lineage>
        <taxon>Bacteria</taxon>
        <taxon>Bacillati</taxon>
        <taxon>Bacillota</taxon>
        <taxon>Clostridia</taxon>
        <taxon>Candidatus Fimenecus</taxon>
    </lineage>
</organism>
<dbReference type="InterPro" id="IPR037094">
    <property type="entry name" value="Glyco_hydro_38_cen_sf"/>
</dbReference>
<dbReference type="Gene3D" id="2.60.40.2220">
    <property type="match status" value="1"/>
</dbReference>
<name>A0A9D1ID87_9FIRM</name>
<dbReference type="Gene3D" id="1.20.1270.50">
    <property type="entry name" value="Glycoside hydrolase family 38, central domain"/>
    <property type="match status" value="1"/>
</dbReference>
<feature type="domain" description="Glycoside hydrolase family 38 central" evidence="7">
    <location>
        <begin position="515"/>
        <end position="593"/>
    </location>
</feature>
<dbReference type="GO" id="GO:0030246">
    <property type="term" value="F:carbohydrate binding"/>
    <property type="evidence" value="ECO:0007669"/>
    <property type="project" value="InterPro"/>
</dbReference>
<comment type="similarity">
    <text evidence="2">Belongs to the glycosyl hydrolase 38 family.</text>
</comment>
<gene>
    <name evidence="8" type="ORF">IAC53_01580</name>
</gene>
<evidence type="ECO:0000256" key="3">
    <source>
        <dbReference type="ARBA" id="ARBA00012752"/>
    </source>
</evidence>
<dbReference type="InterPro" id="IPR011330">
    <property type="entry name" value="Glyco_hydro/deAcase_b/a-brl"/>
</dbReference>
<comment type="caution">
    <text evidence="8">The sequence shown here is derived from an EMBL/GenBank/DDBJ whole genome shotgun (WGS) entry which is preliminary data.</text>
</comment>
<dbReference type="InterPro" id="IPR011013">
    <property type="entry name" value="Gal_mutarotase_sf_dom"/>
</dbReference>
<dbReference type="SMART" id="SM00872">
    <property type="entry name" value="Alpha-mann_mid"/>
    <property type="match status" value="1"/>
</dbReference>
<evidence type="ECO:0000313" key="8">
    <source>
        <dbReference type="EMBL" id="HIU35285.1"/>
    </source>
</evidence>
<dbReference type="SUPFAM" id="SSF88713">
    <property type="entry name" value="Glycoside hydrolase/deacetylase"/>
    <property type="match status" value="1"/>
</dbReference>
<evidence type="ECO:0000259" key="7">
    <source>
        <dbReference type="SMART" id="SM00872"/>
    </source>
</evidence>
<dbReference type="PANTHER" id="PTHR46017">
    <property type="entry name" value="ALPHA-MANNOSIDASE 2C1"/>
    <property type="match status" value="1"/>
</dbReference>
<keyword evidence="6" id="KW-0326">Glycosidase</keyword>
<dbReference type="SUPFAM" id="SSF88688">
    <property type="entry name" value="Families 57/38 glycoside transferase middle domain"/>
    <property type="match status" value="1"/>
</dbReference>
<keyword evidence="5" id="KW-0378">Hydrolase</keyword>
<dbReference type="InterPro" id="IPR015341">
    <property type="entry name" value="Glyco_hydro_38_cen"/>
</dbReference>
<dbReference type="GO" id="GO:0006013">
    <property type="term" value="P:mannose metabolic process"/>
    <property type="evidence" value="ECO:0007669"/>
    <property type="project" value="InterPro"/>
</dbReference>
<dbReference type="FunFam" id="2.70.98.30:FF:000001">
    <property type="entry name" value="alpha-mannosidase 2C1 isoform X2"/>
    <property type="match status" value="1"/>
</dbReference>
<keyword evidence="4" id="KW-0479">Metal-binding</keyword>
<reference evidence="8" key="1">
    <citation type="submission" date="2020-10" db="EMBL/GenBank/DDBJ databases">
        <authorList>
            <person name="Gilroy R."/>
        </authorList>
    </citation>
    <scope>NUCLEOTIDE SEQUENCE</scope>
    <source>
        <strain evidence="8">ChiGjej1B1-19959</strain>
    </source>
</reference>
<dbReference type="GO" id="GO:0046872">
    <property type="term" value="F:metal ion binding"/>
    <property type="evidence" value="ECO:0007669"/>
    <property type="project" value="UniProtKB-KW"/>
</dbReference>
<evidence type="ECO:0000256" key="2">
    <source>
        <dbReference type="ARBA" id="ARBA00009792"/>
    </source>
</evidence>
<dbReference type="Pfam" id="PF09261">
    <property type="entry name" value="Alpha-mann_mid"/>
    <property type="match status" value="1"/>
</dbReference>
<dbReference type="Pfam" id="PF07748">
    <property type="entry name" value="Glyco_hydro_38C"/>
    <property type="match status" value="1"/>
</dbReference>
<dbReference type="FunFam" id="1.20.1270.50:FF:000004">
    <property type="entry name" value="alpha-mannosidase 2C1 isoform X1"/>
    <property type="match status" value="1"/>
</dbReference>
<dbReference type="Pfam" id="PF01074">
    <property type="entry name" value="Glyco_hydro_38N"/>
    <property type="match status" value="1"/>
</dbReference>
<dbReference type="InterPro" id="IPR027291">
    <property type="entry name" value="Glyco_hydro_38_N_sf"/>
</dbReference>
<dbReference type="FunFam" id="3.20.110.10:FF:000002">
    <property type="entry name" value="alpha-mannosidase 2C1 isoform X1"/>
    <property type="match status" value="1"/>
</dbReference>
<evidence type="ECO:0000256" key="4">
    <source>
        <dbReference type="ARBA" id="ARBA00022723"/>
    </source>
</evidence>
<accession>A0A9D1ID87</accession>
<sequence length="1011" mass="114196">MAAQTDFYEDRLHVFLEKLREAAVAERIELDGFLHCPCGYKQGNALPEIDERFSPFDKYARWGGEKDGHAWFYKKLEIPARLQGQNLELRVETQIDGWDAVNPQFIVYLDGVLVQGLDTNHRDIFLDNAKAEYELYVYGYVGSLFARHLEFNATLYRYHDVLRKLYYRLAVPYEITQYLDPNEKTYTDVKTILERALPLIDLREPGSGACLASAEKAIAYLEEAFSDKASTGVTALCIGHTHIDVAWLWTLAQTREKVLRSFSTVLTLMRRYPAYKFMSSQAQLYKFLKEESPELYAEVCEMVRQGRWEVEGAMWVEADCNLSSGESLVRQILYGKRFFKAEFGVDCKVLWLPDVFGYSAALPQILTKSGVDTFVTSKIGWNETNRMPYDMFWWEGIDGTSVFTFFMTAQDKHRGVEPACNVTYNAKLNPSQLQGAYDRFQQKALSDEVLITFGYGDGGGGPTRKDLEYYDVLKTGLPGVPKAKMEFAGEMLARARQKALQNPKTPHWQGELYLEYHRGTYTSQAKNKRYNRKSEFLYEKAETLVLTSSLLCGAAYPKAALQSGWETILLNQFHDIIPGSSIHEVYEVSHKQYEEVLEKGNKAADDALAALASGVRTDGGLFVYNPNSFTASGAVTADGQTVYVEDIPAKGYRVVRKGEVRGAVSVGEADLENDFFRLELDESGALTRVFDKRCGREVLRAGERGNVMTAYTDFPRDYDNWEISNYYREQAWELSDAAALSPVFDGTRAGLQIVKRFMHSTITQRLWLYDDLARIDFDTEIDWHEHHLVLKTAFPVDVHADKATYDIQFGSVERPTHTNTSWDAARFEVCAHKFADLSEYGYGVSLLNDCKYGYDVHDGVLSLTMLKCGTYPDEQADIGLHTFTYSLFPHAGDFRAAGTVQQAYLLNQPLTAVSVPAQDGALPESFSLFTLAGDGVFMETAKMAEDGDAAVVRLYEAFNAHTHVTVTAGFAFKRAVLCDLLEQETEALSVSGRSVTLPVKPYEIVTIKFER</sequence>
<dbReference type="AlphaFoldDB" id="A0A9D1ID87"/>
<dbReference type="Proteomes" id="UP000824071">
    <property type="component" value="Unassembled WGS sequence"/>
</dbReference>
<dbReference type="InterPro" id="IPR028995">
    <property type="entry name" value="Glyco_hydro_57/38_cen_sf"/>
</dbReference>
<dbReference type="GO" id="GO:0004559">
    <property type="term" value="F:alpha-mannosidase activity"/>
    <property type="evidence" value="ECO:0007669"/>
    <property type="project" value="UniProtKB-EC"/>
</dbReference>
<proteinExistence type="inferred from homology"/>
<reference evidence="8" key="2">
    <citation type="journal article" date="2021" name="PeerJ">
        <title>Extensive microbial diversity within the chicken gut microbiome revealed by metagenomics and culture.</title>
        <authorList>
            <person name="Gilroy R."/>
            <person name="Ravi A."/>
            <person name="Getino M."/>
            <person name="Pursley I."/>
            <person name="Horton D.L."/>
            <person name="Alikhan N.F."/>
            <person name="Baker D."/>
            <person name="Gharbi K."/>
            <person name="Hall N."/>
            <person name="Watson M."/>
            <person name="Adriaenssens E.M."/>
            <person name="Foster-Nyarko E."/>
            <person name="Jarju S."/>
            <person name="Secka A."/>
            <person name="Antonio M."/>
            <person name="Oren A."/>
            <person name="Chaudhuri R.R."/>
            <person name="La Ragione R."/>
            <person name="Hildebrand F."/>
            <person name="Pallen M.J."/>
        </authorList>
    </citation>
    <scope>NUCLEOTIDE SEQUENCE</scope>
    <source>
        <strain evidence="8">ChiGjej1B1-19959</strain>
    </source>
</reference>
<dbReference type="InterPro" id="IPR000602">
    <property type="entry name" value="Glyco_hydro_38_N"/>
</dbReference>
<comment type="catalytic activity">
    <reaction evidence="1">
        <text>Hydrolysis of terminal, non-reducing alpha-D-mannose residues in alpha-D-mannosides.</text>
        <dbReference type="EC" id="3.2.1.24"/>
    </reaction>
</comment>
<dbReference type="Gene3D" id="2.70.98.30">
    <property type="entry name" value="Golgi alpha-mannosidase II, domain 4"/>
    <property type="match status" value="1"/>
</dbReference>
<evidence type="ECO:0000256" key="6">
    <source>
        <dbReference type="ARBA" id="ARBA00023295"/>
    </source>
</evidence>